<protein>
    <submittedName>
        <fullName evidence="2">Uncharacterized protein</fullName>
    </submittedName>
</protein>
<name>A0A256JHW1_HALEZ</name>
<sequence length="103" mass="11368">MEPPSPGELYHVVCRECPFERLIGIAGDADDYGRNHAADTGHRVVIDGSSESRLARPDGLERARSPRPKRLNDPQTTFESMSRGKFVSRSVPDSVIATVSECR</sequence>
<dbReference type="AlphaFoldDB" id="A0A256JHW1"/>
<evidence type="ECO:0000313" key="2">
    <source>
        <dbReference type="EMBL" id="OYR68475.1"/>
    </source>
</evidence>
<dbReference type="Proteomes" id="UP000215607">
    <property type="component" value="Unassembled WGS sequence"/>
</dbReference>
<accession>A0A256JHW1</accession>
<dbReference type="EMBL" id="NHPA01000034">
    <property type="protein sequence ID" value="OYR68475.1"/>
    <property type="molecule type" value="Genomic_DNA"/>
</dbReference>
<proteinExistence type="predicted"/>
<reference evidence="2 3" key="1">
    <citation type="journal article" date="2014" name="Front. Microbiol.">
        <title>Population and genomic analysis of the genus Halorubrum.</title>
        <authorList>
            <person name="Fullmer M.S."/>
            <person name="Soucy S.M."/>
            <person name="Swithers K.S."/>
            <person name="Makkay A.M."/>
            <person name="Wheeler R."/>
            <person name="Ventosa A."/>
            <person name="Gogarten J.P."/>
            <person name="Papke R.T."/>
        </authorList>
    </citation>
    <scope>NUCLEOTIDE SEQUENCE [LARGE SCALE GENOMIC DNA]</scope>
    <source>
        <strain evidence="2 3">Ga2p</strain>
    </source>
</reference>
<organism evidence="2 3">
    <name type="scientific">Halorubrum ezzemoulense</name>
    <name type="common">Halorubrum chaoviator</name>
    <dbReference type="NCBI Taxonomy" id="337243"/>
    <lineage>
        <taxon>Archaea</taxon>
        <taxon>Methanobacteriati</taxon>
        <taxon>Methanobacteriota</taxon>
        <taxon>Stenosarchaea group</taxon>
        <taxon>Halobacteria</taxon>
        <taxon>Halobacteriales</taxon>
        <taxon>Haloferacaceae</taxon>
        <taxon>Halorubrum</taxon>
    </lineage>
</organism>
<evidence type="ECO:0000313" key="3">
    <source>
        <dbReference type="Proteomes" id="UP000215607"/>
    </source>
</evidence>
<comment type="caution">
    <text evidence="2">The sequence shown here is derived from an EMBL/GenBank/DDBJ whole genome shotgun (WGS) entry which is preliminary data.</text>
</comment>
<evidence type="ECO:0000256" key="1">
    <source>
        <dbReference type="SAM" id="MobiDB-lite"/>
    </source>
</evidence>
<feature type="region of interest" description="Disordered" evidence="1">
    <location>
        <begin position="43"/>
        <end position="79"/>
    </location>
</feature>
<feature type="compositionally biased region" description="Basic and acidic residues" evidence="1">
    <location>
        <begin position="53"/>
        <end position="64"/>
    </location>
</feature>
<gene>
    <name evidence="2" type="ORF">DJ79_06005</name>
</gene>